<dbReference type="SUPFAM" id="SSF47565">
    <property type="entry name" value="Insect pheromone/odorant-binding proteins"/>
    <property type="match status" value="1"/>
</dbReference>
<reference evidence="3" key="3">
    <citation type="submission" date="2021-01" db="UniProtKB">
        <authorList>
            <consortium name="EnsemblMetazoa"/>
        </authorList>
    </citation>
    <scope>IDENTIFICATION</scope>
</reference>
<dbReference type="HOGENOM" id="CLU_107288_3_3_1"/>
<dbReference type="EMBL" id="HE578213">
    <property type="protein sequence ID" value="CCD17797.1"/>
    <property type="molecule type" value="Genomic_DNA"/>
</dbReference>
<dbReference type="KEGG" id="nvi:100113708"/>
<sequence>MKIFVIVALCAVAVYAEENEVLKQYERDCMTENGIDPTVQDPKNLTLEDGNCYYACYFKKFGIIKEDGSYDVAAIKEKYSKPNSVEAVQKKLDEITQTYCQDKVGNHCNLAACLSKISKEQWKI</sequence>
<feature type="chain" id="PRO_5014574415" evidence="1">
    <location>
        <begin position="17"/>
        <end position="124"/>
    </location>
</feature>
<keyword evidence="4" id="KW-1185">Reference proteome</keyword>
<dbReference type="GeneID" id="100113708"/>
<dbReference type="InParanoid" id="G8B1N3"/>
<dbReference type="OrthoDB" id="6618046at2759"/>
<accession>G8B1N3</accession>
<dbReference type="InterPro" id="IPR036728">
    <property type="entry name" value="PBP_GOBP_sf"/>
</dbReference>
<reference evidence="2" key="2">
    <citation type="submission" date="2011-11" db="EMBL/GenBank/DDBJ databases">
        <title>Unique features of odorant binding proteins revealed by genome annotation and comparative analyses of the parasitoid wasp Nasonia vitripennis.</title>
        <authorList>
            <person name="Zhou J.J."/>
            <person name="Vieira F.G."/>
            <person name="Foret S."/>
            <person name="He X.L."/>
            <person name="Rozas J."/>
            <person name="Field L.M."/>
        </authorList>
    </citation>
    <scope>NUCLEOTIDE SEQUENCE</scope>
    <source>
        <strain evidence="2">AsmCX</strain>
    </source>
</reference>
<evidence type="ECO:0000313" key="4">
    <source>
        <dbReference type="Proteomes" id="UP000002358"/>
    </source>
</evidence>
<dbReference type="Pfam" id="PF01395">
    <property type="entry name" value="PBP_GOBP"/>
    <property type="match status" value="1"/>
</dbReference>
<name>G8B1N3_NASVI</name>
<dbReference type="Gene3D" id="1.10.238.20">
    <property type="entry name" value="Pheromone/general odorant binding protein domain"/>
    <property type="match status" value="1"/>
</dbReference>
<dbReference type="InterPro" id="IPR006170">
    <property type="entry name" value="PBP/GOBP"/>
</dbReference>
<dbReference type="Proteomes" id="UP000002358">
    <property type="component" value="Chromosome 4"/>
</dbReference>
<keyword evidence="1" id="KW-0732">Signal</keyword>
<evidence type="ECO:0000256" key="1">
    <source>
        <dbReference type="SAM" id="SignalP"/>
    </source>
</evidence>
<dbReference type="AlphaFoldDB" id="G8B1N3"/>
<organism evidence="2">
    <name type="scientific">Nasonia vitripennis</name>
    <name type="common">Parasitic wasp</name>
    <dbReference type="NCBI Taxonomy" id="7425"/>
    <lineage>
        <taxon>Eukaryota</taxon>
        <taxon>Metazoa</taxon>
        <taxon>Ecdysozoa</taxon>
        <taxon>Arthropoda</taxon>
        <taxon>Hexapoda</taxon>
        <taxon>Insecta</taxon>
        <taxon>Pterygota</taxon>
        <taxon>Neoptera</taxon>
        <taxon>Endopterygota</taxon>
        <taxon>Hymenoptera</taxon>
        <taxon>Apocrita</taxon>
        <taxon>Proctotrupomorpha</taxon>
        <taxon>Chalcidoidea</taxon>
        <taxon>Pteromalidae</taxon>
        <taxon>Pteromalinae</taxon>
        <taxon>Nasonia</taxon>
    </lineage>
</organism>
<dbReference type="SMR" id="G8B1N3"/>
<evidence type="ECO:0000313" key="2">
    <source>
        <dbReference type="EMBL" id="CCD17797.1"/>
    </source>
</evidence>
<feature type="signal peptide" evidence="1">
    <location>
        <begin position="1"/>
        <end position="16"/>
    </location>
</feature>
<protein>
    <submittedName>
        <fullName evidence="2">Putative odorant binding protein 28</fullName>
    </submittedName>
</protein>
<dbReference type="GO" id="GO:0005549">
    <property type="term" value="F:odorant binding"/>
    <property type="evidence" value="ECO:0007669"/>
    <property type="project" value="InterPro"/>
</dbReference>
<gene>
    <name evidence="2" type="primary">OBP28</name>
    <name evidence="3" type="synonym">100113708</name>
</gene>
<reference evidence="2" key="1">
    <citation type="submission" date="2011-08" db="EMBL/GenBank/DDBJ databases">
        <authorList>
            <person name="Zhou J."/>
        </authorList>
    </citation>
    <scope>NUCLEOTIDE SEQUENCE</scope>
    <source>
        <strain evidence="2">AsmCX</strain>
    </source>
</reference>
<dbReference type="EnsemblMetazoa" id="XM_001601516">
    <property type="protein sequence ID" value="XP_001601566"/>
    <property type="gene ID" value="LOC100113708"/>
</dbReference>
<proteinExistence type="predicted"/>
<dbReference type="CDD" id="cd23992">
    <property type="entry name" value="PBP_GOBP"/>
    <property type="match status" value="1"/>
</dbReference>
<evidence type="ECO:0000313" key="3">
    <source>
        <dbReference type="EnsemblMetazoa" id="XP_001601566"/>
    </source>
</evidence>